<evidence type="ECO:0000313" key="1">
    <source>
        <dbReference type="EMBL" id="KAK4172143.1"/>
    </source>
</evidence>
<sequence>MHIPVHAGSLTKHLAFAQVPLPEARERVYFNSPDTSQIDGVRAGILMWNLPRREPLNCLGHDSILVSVCSAIVSNTTVTDLAPFNGSWYTIIEFDSDNKMFLLLGYGTGAGTVPRDQVGIQKFWYQWQVCRTYHNVYNYADLAWRTGGEPINPSCKLINVTRVRLGLRGVGIGRNALRPS</sequence>
<organism evidence="1 2">
    <name type="scientific">Triangularia setosa</name>
    <dbReference type="NCBI Taxonomy" id="2587417"/>
    <lineage>
        <taxon>Eukaryota</taxon>
        <taxon>Fungi</taxon>
        <taxon>Dikarya</taxon>
        <taxon>Ascomycota</taxon>
        <taxon>Pezizomycotina</taxon>
        <taxon>Sordariomycetes</taxon>
        <taxon>Sordariomycetidae</taxon>
        <taxon>Sordariales</taxon>
        <taxon>Podosporaceae</taxon>
        <taxon>Triangularia</taxon>
    </lineage>
</organism>
<dbReference type="EMBL" id="MU866460">
    <property type="protein sequence ID" value="KAK4172143.1"/>
    <property type="molecule type" value="Genomic_DNA"/>
</dbReference>
<accession>A0AAN6VYL6</accession>
<proteinExistence type="predicted"/>
<name>A0AAN6VYL6_9PEZI</name>
<dbReference type="AlphaFoldDB" id="A0AAN6VYL6"/>
<protein>
    <submittedName>
        <fullName evidence="1">Uncharacterized protein</fullName>
    </submittedName>
</protein>
<comment type="caution">
    <text evidence="1">The sequence shown here is derived from an EMBL/GenBank/DDBJ whole genome shotgun (WGS) entry which is preliminary data.</text>
</comment>
<reference evidence="1" key="2">
    <citation type="submission" date="2023-05" db="EMBL/GenBank/DDBJ databases">
        <authorList>
            <consortium name="Lawrence Berkeley National Laboratory"/>
            <person name="Steindorff A."/>
            <person name="Hensen N."/>
            <person name="Bonometti L."/>
            <person name="Westerberg I."/>
            <person name="Brannstrom I.O."/>
            <person name="Guillou S."/>
            <person name="Cros-Aarteil S."/>
            <person name="Calhoun S."/>
            <person name="Haridas S."/>
            <person name="Kuo A."/>
            <person name="Mondo S."/>
            <person name="Pangilinan J."/>
            <person name="Riley R."/>
            <person name="Labutti K."/>
            <person name="Andreopoulos B."/>
            <person name="Lipzen A."/>
            <person name="Chen C."/>
            <person name="Yanf M."/>
            <person name="Daum C."/>
            <person name="Ng V."/>
            <person name="Clum A."/>
            <person name="Ohm R."/>
            <person name="Martin F."/>
            <person name="Silar P."/>
            <person name="Natvig D."/>
            <person name="Lalanne C."/>
            <person name="Gautier V."/>
            <person name="Ament-Velasquez S.L."/>
            <person name="Kruys A."/>
            <person name="Hutchinson M.I."/>
            <person name="Powell A.J."/>
            <person name="Barry K."/>
            <person name="Miller A.N."/>
            <person name="Grigoriev I.V."/>
            <person name="Debuchy R."/>
            <person name="Gladieux P."/>
            <person name="Thoren M.H."/>
            <person name="Johannesson H."/>
        </authorList>
    </citation>
    <scope>NUCLEOTIDE SEQUENCE</scope>
    <source>
        <strain evidence="1">CBS 892.96</strain>
    </source>
</reference>
<evidence type="ECO:0000313" key="2">
    <source>
        <dbReference type="Proteomes" id="UP001302321"/>
    </source>
</evidence>
<gene>
    <name evidence="1" type="ORF">QBC36DRAFT_197704</name>
</gene>
<reference evidence="1" key="1">
    <citation type="journal article" date="2023" name="Mol. Phylogenet. Evol.">
        <title>Genome-scale phylogeny and comparative genomics of the fungal order Sordariales.</title>
        <authorList>
            <person name="Hensen N."/>
            <person name="Bonometti L."/>
            <person name="Westerberg I."/>
            <person name="Brannstrom I.O."/>
            <person name="Guillou S."/>
            <person name="Cros-Aarteil S."/>
            <person name="Calhoun S."/>
            <person name="Haridas S."/>
            <person name="Kuo A."/>
            <person name="Mondo S."/>
            <person name="Pangilinan J."/>
            <person name="Riley R."/>
            <person name="LaButti K."/>
            <person name="Andreopoulos B."/>
            <person name="Lipzen A."/>
            <person name="Chen C."/>
            <person name="Yan M."/>
            <person name="Daum C."/>
            <person name="Ng V."/>
            <person name="Clum A."/>
            <person name="Steindorff A."/>
            <person name="Ohm R.A."/>
            <person name="Martin F."/>
            <person name="Silar P."/>
            <person name="Natvig D.O."/>
            <person name="Lalanne C."/>
            <person name="Gautier V."/>
            <person name="Ament-Velasquez S.L."/>
            <person name="Kruys A."/>
            <person name="Hutchinson M.I."/>
            <person name="Powell A.J."/>
            <person name="Barry K."/>
            <person name="Miller A.N."/>
            <person name="Grigoriev I.V."/>
            <person name="Debuchy R."/>
            <person name="Gladieux P."/>
            <person name="Hiltunen Thoren M."/>
            <person name="Johannesson H."/>
        </authorList>
    </citation>
    <scope>NUCLEOTIDE SEQUENCE</scope>
    <source>
        <strain evidence="1">CBS 892.96</strain>
    </source>
</reference>
<dbReference type="Proteomes" id="UP001302321">
    <property type="component" value="Unassembled WGS sequence"/>
</dbReference>
<keyword evidence="2" id="KW-1185">Reference proteome</keyword>